<dbReference type="EMBL" id="JARKIB010000137">
    <property type="protein sequence ID" value="KAJ7733655.1"/>
    <property type="molecule type" value="Genomic_DNA"/>
</dbReference>
<reference evidence="2" key="1">
    <citation type="submission" date="2023-03" db="EMBL/GenBank/DDBJ databases">
        <title>Massive genome expansion in bonnet fungi (Mycena s.s.) driven by repeated elements and novel gene families across ecological guilds.</title>
        <authorList>
            <consortium name="Lawrence Berkeley National Laboratory"/>
            <person name="Harder C.B."/>
            <person name="Miyauchi S."/>
            <person name="Viragh M."/>
            <person name="Kuo A."/>
            <person name="Thoen E."/>
            <person name="Andreopoulos B."/>
            <person name="Lu D."/>
            <person name="Skrede I."/>
            <person name="Drula E."/>
            <person name="Henrissat B."/>
            <person name="Morin E."/>
            <person name="Kohler A."/>
            <person name="Barry K."/>
            <person name="LaButti K."/>
            <person name="Morin E."/>
            <person name="Salamov A."/>
            <person name="Lipzen A."/>
            <person name="Mereny Z."/>
            <person name="Hegedus B."/>
            <person name="Baldrian P."/>
            <person name="Stursova M."/>
            <person name="Weitz H."/>
            <person name="Taylor A."/>
            <person name="Grigoriev I.V."/>
            <person name="Nagy L.G."/>
            <person name="Martin F."/>
            <person name="Kauserud H."/>
        </authorList>
    </citation>
    <scope>NUCLEOTIDE SEQUENCE</scope>
    <source>
        <strain evidence="2">CBHHK182m</strain>
    </source>
</reference>
<organism evidence="2 3">
    <name type="scientific">Mycena metata</name>
    <dbReference type="NCBI Taxonomy" id="1033252"/>
    <lineage>
        <taxon>Eukaryota</taxon>
        <taxon>Fungi</taxon>
        <taxon>Dikarya</taxon>
        <taxon>Basidiomycota</taxon>
        <taxon>Agaricomycotina</taxon>
        <taxon>Agaricomycetes</taxon>
        <taxon>Agaricomycetidae</taxon>
        <taxon>Agaricales</taxon>
        <taxon>Marasmiineae</taxon>
        <taxon>Mycenaceae</taxon>
        <taxon>Mycena</taxon>
    </lineage>
</organism>
<feature type="signal peptide" evidence="1">
    <location>
        <begin position="1"/>
        <end position="19"/>
    </location>
</feature>
<evidence type="ECO:0000313" key="2">
    <source>
        <dbReference type="EMBL" id="KAJ7733655.1"/>
    </source>
</evidence>
<sequence length="193" mass="19870">MIFPLLATFLLFSGTLGSASDTIPIIIIDYTGHQNLNLDLIGNGALLTPINGQPGTGAASNEQWMVVGTSPFQLESNMFRGQYVSYASETVGRSGVHSQLVLGPVNSALNFTLQSAGAAGPNYVNIVAAGDLGNLAITSWAMANGTSGIPGDSATPMTLGVWTQSFNQAFTLKSFPGSAISVIPVANCGDVDS</sequence>
<keyword evidence="1" id="KW-0732">Signal</keyword>
<evidence type="ECO:0000313" key="3">
    <source>
        <dbReference type="Proteomes" id="UP001215598"/>
    </source>
</evidence>
<feature type="chain" id="PRO_5041997390" evidence="1">
    <location>
        <begin position="20"/>
        <end position="193"/>
    </location>
</feature>
<dbReference type="AlphaFoldDB" id="A0AAD7I2I4"/>
<name>A0AAD7I2I4_9AGAR</name>
<keyword evidence="3" id="KW-1185">Reference proteome</keyword>
<gene>
    <name evidence="2" type="ORF">B0H16DRAFT_1696093</name>
</gene>
<evidence type="ECO:0000256" key="1">
    <source>
        <dbReference type="SAM" id="SignalP"/>
    </source>
</evidence>
<proteinExistence type="predicted"/>
<accession>A0AAD7I2I4</accession>
<protein>
    <submittedName>
        <fullName evidence="2">Uncharacterized protein</fullName>
    </submittedName>
</protein>
<comment type="caution">
    <text evidence="2">The sequence shown here is derived from an EMBL/GenBank/DDBJ whole genome shotgun (WGS) entry which is preliminary data.</text>
</comment>
<dbReference type="Proteomes" id="UP001215598">
    <property type="component" value="Unassembled WGS sequence"/>
</dbReference>